<sequence>MNTLIRQMQNIGDTLDKISSSFAAMTFFVMSILVIMQVISRCFFNYSFQWAEEMARYLFIWSTMLAAACAIRTQMHIGVDILVSYARGRVQLTMKLVAQVFVLAAVCILIIYGGEQTLESFHSGQTATSFPVSAGVLYLSIPVSGILMFWYAVTQVLELIVYGKYRETKIQAFGWEC</sequence>
<evidence type="ECO:0000256" key="8">
    <source>
        <dbReference type="ARBA" id="ARBA00038436"/>
    </source>
</evidence>
<gene>
    <name evidence="11" type="ORF">NE630_05070</name>
</gene>
<feature type="transmembrane region" description="Helical" evidence="9">
    <location>
        <begin position="21"/>
        <end position="48"/>
    </location>
</feature>
<evidence type="ECO:0000313" key="12">
    <source>
        <dbReference type="Proteomes" id="UP001205919"/>
    </source>
</evidence>
<keyword evidence="5 9" id="KW-0812">Transmembrane</keyword>
<feature type="transmembrane region" description="Helical" evidence="9">
    <location>
        <begin position="132"/>
        <end position="153"/>
    </location>
</feature>
<evidence type="ECO:0000256" key="1">
    <source>
        <dbReference type="ARBA" id="ARBA00004429"/>
    </source>
</evidence>
<evidence type="ECO:0000256" key="3">
    <source>
        <dbReference type="ARBA" id="ARBA00022475"/>
    </source>
</evidence>
<dbReference type="InterPro" id="IPR007387">
    <property type="entry name" value="TRAP_DctQ"/>
</dbReference>
<feature type="domain" description="Tripartite ATP-independent periplasmic transporters DctQ component" evidence="10">
    <location>
        <begin position="30"/>
        <end position="160"/>
    </location>
</feature>
<dbReference type="RefSeq" id="WP_008709454.1">
    <property type="nucleotide sequence ID" value="NZ_CABKQM010000003.1"/>
</dbReference>
<keyword evidence="4" id="KW-0997">Cell inner membrane</keyword>
<keyword evidence="6 9" id="KW-1133">Transmembrane helix</keyword>
<evidence type="ECO:0000313" key="11">
    <source>
        <dbReference type="EMBL" id="MCQ4813799.1"/>
    </source>
</evidence>
<protein>
    <submittedName>
        <fullName evidence="11">TRAP transporter small permease</fullName>
    </submittedName>
</protein>
<feature type="transmembrane region" description="Helical" evidence="9">
    <location>
        <begin position="54"/>
        <end position="71"/>
    </location>
</feature>
<evidence type="ECO:0000256" key="4">
    <source>
        <dbReference type="ARBA" id="ARBA00022519"/>
    </source>
</evidence>
<dbReference type="GO" id="GO:0022857">
    <property type="term" value="F:transmembrane transporter activity"/>
    <property type="evidence" value="ECO:0007669"/>
    <property type="project" value="TreeGrafter"/>
</dbReference>
<dbReference type="InterPro" id="IPR055348">
    <property type="entry name" value="DctQ"/>
</dbReference>
<dbReference type="AlphaFoldDB" id="A0AAW5K3W3"/>
<keyword evidence="2" id="KW-0813">Transport</keyword>
<evidence type="ECO:0000259" key="10">
    <source>
        <dbReference type="Pfam" id="PF04290"/>
    </source>
</evidence>
<proteinExistence type="inferred from homology"/>
<comment type="subcellular location">
    <subcellularLocation>
        <location evidence="1">Cell inner membrane</location>
        <topology evidence="1">Multi-pass membrane protein</topology>
    </subcellularLocation>
</comment>
<dbReference type="Proteomes" id="UP001205919">
    <property type="component" value="Unassembled WGS sequence"/>
</dbReference>
<dbReference type="PANTHER" id="PTHR35011:SF2">
    <property type="entry name" value="2,3-DIKETO-L-GULONATE TRAP TRANSPORTER SMALL PERMEASE PROTEIN YIAM"/>
    <property type="match status" value="1"/>
</dbReference>
<organism evidence="11 12">
    <name type="scientific">Cloacibacillus evryensis</name>
    <dbReference type="NCBI Taxonomy" id="508460"/>
    <lineage>
        <taxon>Bacteria</taxon>
        <taxon>Thermotogati</taxon>
        <taxon>Synergistota</taxon>
        <taxon>Synergistia</taxon>
        <taxon>Synergistales</taxon>
        <taxon>Synergistaceae</taxon>
        <taxon>Cloacibacillus</taxon>
    </lineage>
</organism>
<evidence type="ECO:0000256" key="7">
    <source>
        <dbReference type="ARBA" id="ARBA00023136"/>
    </source>
</evidence>
<comment type="caution">
    <text evidence="11">The sequence shown here is derived from an EMBL/GenBank/DDBJ whole genome shotgun (WGS) entry which is preliminary data.</text>
</comment>
<reference evidence="11 12" key="1">
    <citation type="submission" date="2022-06" db="EMBL/GenBank/DDBJ databases">
        <title>Isolation of gut microbiota from human fecal samples.</title>
        <authorList>
            <person name="Pamer E.G."/>
            <person name="Barat B."/>
            <person name="Waligurski E."/>
            <person name="Medina S."/>
            <person name="Paddock L."/>
            <person name="Mostad J."/>
        </authorList>
    </citation>
    <scope>NUCLEOTIDE SEQUENCE [LARGE SCALE GENOMIC DNA]</scope>
    <source>
        <strain evidence="11 12">DFI.9.90</strain>
    </source>
</reference>
<dbReference type="EMBL" id="JANFYT010000008">
    <property type="protein sequence ID" value="MCQ4813799.1"/>
    <property type="molecule type" value="Genomic_DNA"/>
</dbReference>
<comment type="similarity">
    <text evidence="8">Belongs to the TRAP transporter small permease family.</text>
</comment>
<dbReference type="GO" id="GO:0015740">
    <property type="term" value="P:C4-dicarboxylate transport"/>
    <property type="evidence" value="ECO:0007669"/>
    <property type="project" value="TreeGrafter"/>
</dbReference>
<keyword evidence="12" id="KW-1185">Reference proteome</keyword>
<dbReference type="GO" id="GO:0005886">
    <property type="term" value="C:plasma membrane"/>
    <property type="evidence" value="ECO:0007669"/>
    <property type="project" value="UniProtKB-SubCell"/>
</dbReference>
<dbReference type="PANTHER" id="PTHR35011">
    <property type="entry name" value="2,3-DIKETO-L-GULONATE TRAP TRANSPORTER SMALL PERMEASE PROTEIN YIAM"/>
    <property type="match status" value="1"/>
</dbReference>
<dbReference type="Pfam" id="PF04290">
    <property type="entry name" value="DctQ"/>
    <property type="match status" value="1"/>
</dbReference>
<feature type="transmembrane region" description="Helical" evidence="9">
    <location>
        <begin position="92"/>
        <end position="112"/>
    </location>
</feature>
<evidence type="ECO:0000256" key="6">
    <source>
        <dbReference type="ARBA" id="ARBA00022989"/>
    </source>
</evidence>
<evidence type="ECO:0000256" key="2">
    <source>
        <dbReference type="ARBA" id="ARBA00022448"/>
    </source>
</evidence>
<keyword evidence="7 9" id="KW-0472">Membrane</keyword>
<name>A0AAW5K3W3_9BACT</name>
<keyword evidence="3" id="KW-1003">Cell membrane</keyword>
<accession>A0AAW5K3W3</accession>
<evidence type="ECO:0000256" key="5">
    <source>
        <dbReference type="ARBA" id="ARBA00022692"/>
    </source>
</evidence>
<evidence type="ECO:0000256" key="9">
    <source>
        <dbReference type="SAM" id="Phobius"/>
    </source>
</evidence>